<dbReference type="Proteomes" id="UP000057088">
    <property type="component" value="Chromosome 2"/>
</dbReference>
<proteinExistence type="predicted"/>
<organism evidence="2 4">
    <name type="scientific">Vibrio fluvialis</name>
    <dbReference type="NCBI Taxonomy" id="676"/>
    <lineage>
        <taxon>Bacteria</taxon>
        <taxon>Pseudomonadati</taxon>
        <taxon>Pseudomonadota</taxon>
        <taxon>Gammaproteobacteria</taxon>
        <taxon>Vibrionales</taxon>
        <taxon>Vibrionaceae</taxon>
        <taxon>Vibrio</taxon>
    </lineage>
</organism>
<reference evidence="1" key="2">
    <citation type="submission" date="2018-01" db="EMBL/GenBank/DDBJ databases">
        <title>FDA dAtabase for Regulatory Grade micrObial Sequences (FDA-ARGOS): Supporting development and validation of Infectious Disease Dx tests.</title>
        <authorList>
            <person name="Hoffmann M."/>
            <person name="Allard M."/>
            <person name="Evans P."/>
            <person name="Brown E."/>
            <person name="Tallon L."/>
            <person name="Sadzewicz L."/>
            <person name="Sengamalay N."/>
            <person name="Ott S."/>
            <person name="Godinez A."/>
            <person name="Nagaraj S."/>
            <person name="Vyas G."/>
            <person name="Aluvathingal J."/>
            <person name="Nadendla S."/>
            <person name="Geyer C."/>
            <person name="Sichtig H."/>
        </authorList>
    </citation>
    <scope>NUCLEOTIDE SEQUENCE</scope>
    <source>
        <strain evidence="1">ATCC 33809</strain>
    </source>
</reference>
<dbReference type="Proteomes" id="UP000254626">
    <property type="component" value="Unassembled WGS sequence"/>
</dbReference>
<evidence type="ECO:0000313" key="1">
    <source>
        <dbReference type="EMBL" id="AMF94049.1"/>
    </source>
</evidence>
<gene>
    <name evidence="1" type="ORF">AL536_11145</name>
    <name evidence="2" type="ORF">NCTC11327_00961</name>
</gene>
<evidence type="ECO:0000313" key="4">
    <source>
        <dbReference type="Proteomes" id="UP000254626"/>
    </source>
</evidence>
<accession>A0AAX2LRH2</accession>
<evidence type="ECO:0000313" key="3">
    <source>
        <dbReference type="Proteomes" id="UP000057088"/>
    </source>
</evidence>
<evidence type="ECO:0000313" key="2">
    <source>
        <dbReference type="EMBL" id="SUP22185.1"/>
    </source>
</evidence>
<name>A0AAX2LRH2_VIBFL</name>
<reference evidence="3" key="1">
    <citation type="submission" date="2015-12" db="EMBL/GenBank/DDBJ databases">
        <title>FDA dAtabase for Regulatory Grade micrObial Sequences (FDA-ARGOS): Supporting development and validation of Infectious Disease Dx tests.</title>
        <authorList>
            <person name="Hoffmann M."/>
            <person name="Allard M."/>
            <person name="Evans P."/>
            <person name="Brown E."/>
            <person name="Tallon L.J."/>
            <person name="Sadzewicz L."/>
            <person name="Sengamalay N."/>
            <person name="Ott S."/>
            <person name="Godinez A."/>
            <person name="Nagaraj S."/>
            <person name="Vyas G."/>
            <person name="Aluvathingal J."/>
            <person name="Nadendla S."/>
            <person name="Geyer C."/>
            <person name="Sichtig H."/>
        </authorList>
    </citation>
    <scope>NUCLEOTIDE SEQUENCE [LARGE SCALE GENOMIC DNA]</scope>
    <source>
        <strain evidence="3">ATCC 33809</strain>
    </source>
</reference>
<dbReference type="KEGG" id="vfl:AL536_11145"/>
<dbReference type="EMBL" id="CP014035">
    <property type="protein sequence ID" value="AMF94049.1"/>
    <property type="molecule type" value="Genomic_DNA"/>
</dbReference>
<keyword evidence="3" id="KW-1185">Reference proteome</keyword>
<sequence length="188" mass="21815">MLEVVKFMDNILNSVVAPFFSEHLNHKEALYSSLIIDASSNQILSGCPSLKENKVLCSDHLYAGFVNWCYVNHKKMDWRLSLSFYDYLIDSNELVTEEAHKELIFLACSQWTYNDKSANQTFVLCHTSLPSCVFGSNKSLRAENFREVFYFETNQLDAFLRTSQRQQAFMYWILENDNDFPTSLGTLI</sequence>
<dbReference type="AlphaFoldDB" id="A0AAX2LRH2"/>
<reference evidence="2 4" key="3">
    <citation type="submission" date="2018-06" db="EMBL/GenBank/DDBJ databases">
        <authorList>
            <consortium name="Pathogen Informatics"/>
            <person name="Doyle S."/>
        </authorList>
    </citation>
    <scope>NUCLEOTIDE SEQUENCE [LARGE SCALE GENOMIC DNA]</scope>
    <source>
        <strain evidence="2 4">NCTC11327</strain>
    </source>
</reference>
<dbReference type="EMBL" id="UHIP01000001">
    <property type="protein sequence ID" value="SUP22185.1"/>
    <property type="molecule type" value="Genomic_DNA"/>
</dbReference>
<protein>
    <submittedName>
        <fullName evidence="2">AZL_007950 family protein</fullName>
    </submittedName>
</protein>